<dbReference type="EMBL" id="LGSS01000001">
    <property type="protein sequence ID" value="KNF10062.1"/>
    <property type="molecule type" value="Genomic_DNA"/>
</dbReference>
<evidence type="ECO:0008006" key="3">
    <source>
        <dbReference type="Google" id="ProtNLM"/>
    </source>
</evidence>
<sequence length="117" mass="13507">MSEDANLLEETYLDRATIIRKVKYRKANGSIGFKDEIKSQDVKCKISKREVIATTQTDTTNIAKYLVDMVCDSNVDIQGGDKVEITFFNDIKRSYFAGEPFFYTTHLEVPLERKERL</sequence>
<name>A0A0L0WF02_GOTPU</name>
<dbReference type="InterPro" id="IPR038667">
    <property type="entry name" value="XkdH-like_sf"/>
</dbReference>
<dbReference type="Proteomes" id="UP000037267">
    <property type="component" value="Unassembled WGS sequence"/>
</dbReference>
<evidence type="ECO:0000313" key="1">
    <source>
        <dbReference type="EMBL" id="KNF10062.1"/>
    </source>
</evidence>
<accession>A0A0L0WF02</accession>
<comment type="caution">
    <text evidence="1">The sequence shown here is derived from an EMBL/GenBank/DDBJ whole genome shotgun (WGS) entry which is preliminary data.</text>
</comment>
<gene>
    <name evidence="1" type="ORF">CLPU_1c02270</name>
</gene>
<dbReference type="OrthoDB" id="2942871at2"/>
<dbReference type="RefSeq" id="WP_050353791.1">
    <property type="nucleotide sequence ID" value="NZ_LGSS01000001.1"/>
</dbReference>
<proteinExistence type="predicted"/>
<dbReference type="Gene3D" id="2.40.10.370">
    <property type="entry name" value="Protein of unknown function DUF3599"/>
    <property type="match status" value="1"/>
</dbReference>
<evidence type="ECO:0000313" key="2">
    <source>
        <dbReference type="Proteomes" id="UP000037267"/>
    </source>
</evidence>
<protein>
    <recommendedName>
        <fullName evidence="3">Phage protein</fullName>
    </recommendedName>
</protein>
<organism evidence="1 2">
    <name type="scientific">Gottschalkia purinilytica</name>
    <name type="common">Clostridium purinilyticum</name>
    <dbReference type="NCBI Taxonomy" id="1503"/>
    <lineage>
        <taxon>Bacteria</taxon>
        <taxon>Bacillati</taxon>
        <taxon>Bacillota</taxon>
        <taxon>Tissierellia</taxon>
        <taxon>Tissierellales</taxon>
        <taxon>Gottschalkiaceae</taxon>
        <taxon>Gottschalkia</taxon>
    </lineage>
</organism>
<keyword evidence="2" id="KW-1185">Reference proteome</keyword>
<dbReference type="AlphaFoldDB" id="A0A0L0WF02"/>
<reference evidence="2" key="1">
    <citation type="submission" date="2015-07" db="EMBL/GenBank/DDBJ databases">
        <title>Draft genome sequence of the purine-degrading Gottschalkia purinilyticum DSM 1384 (formerly Clostridium purinilyticum).</title>
        <authorList>
            <person name="Poehlein A."/>
            <person name="Schiel-Bengelsdorf B."/>
            <person name="Bengelsdorf F.R."/>
            <person name="Daniel R."/>
            <person name="Duerre P."/>
        </authorList>
    </citation>
    <scope>NUCLEOTIDE SEQUENCE [LARGE SCALE GENOMIC DNA]</scope>
    <source>
        <strain evidence="2">DSM 1384</strain>
    </source>
</reference>
<dbReference type="STRING" id="1503.CLPU_1c02270"/>